<evidence type="ECO:0000259" key="9">
    <source>
        <dbReference type="Pfam" id="PF01103"/>
    </source>
</evidence>
<gene>
    <name evidence="12" type="ORF">QJS10_CPA03g01142</name>
    <name evidence="11" type="ORF">QJS10_CPA03g01149</name>
</gene>
<evidence type="ECO:0000256" key="2">
    <source>
        <dbReference type="ARBA" id="ARBA00010913"/>
    </source>
</evidence>
<dbReference type="EMBL" id="JAUJYO010000003">
    <property type="protein sequence ID" value="KAK1320887.1"/>
    <property type="molecule type" value="Genomic_DNA"/>
</dbReference>
<comment type="subcellular location">
    <subcellularLocation>
        <location evidence="1">Mitochondrion outer membrane</location>
        <topology evidence="1">Multi-pass membrane protein</topology>
    </subcellularLocation>
    <subcellularLocation>
        <location evidence="7">Plastid</location>
        <location evidence="7">Chloroplast outer membrane</location>
    </subcellularLocation>
</comment>
<dbReference type="AlphaFoldDB" id="A0AAV9F8F0"/>
<dbReference type="PANTHER" id="PTHR12815:SF18">
    <property type="entry name" value="SORTING AND ASSEMBLY MACHINERY COMPONENT 50 HOMOLOG"/>
    <property type="match status" value="1"/>
</dbReference>
<organism evidence="12 13">
    <name type="scientific">Acorus calamus</name>
    <name type="common">Sweet flag</name>
    <dbReference type="NCBI Taxonomy" id="4465"/>
    <lineage>
        <taxon>Eukaryota</taxon>
        <taxon>Viridiplantae</taxon>
        <taxon>Streptophyta</taxon>
        <taxon>Embryophyta</taxon>
        <taxon>Tracheophyta</taxon>
        <taxon>Spermatophyta</taxon>
        <taxon>Magnoliopsida</taxon>
        <taxon>Liliopsida</taxon>
        <taxon>Acoraceae</taxon>
        <taxon>Acorus</taxon>
    </lineage>
</organism>
<evidence type="ECO:0000259" key="10">
    <source>
        <dbReference type="Pfam" id="PF07244"/>
    </source>
</evidence>
<dbReference type="Gene3D" id="2.40.160.50">
    <property type="entry name" value="membrane protein fhac: a member of the omp85/tpsb transporter family"/>
    <property type="match status" value="1"/>
</dbReference>
<evidence type="ECO:0000256" key="6">
    <source>
        <dbReference type="ARBA" id="ARBA00023136"/>
    </source>
</evidence>
<keyword evidence="4" id="KW-0812">Transmembrane</keyword>
<reference evidence="12" key="2">
    <citation type="submission" date="2023-06" db="EMBL/GenBank/DDBJ databases">
        <authorList>
            <person name="Ma L."/>
            <person name="Liu K.-W."/>
            <person name="Li Z."/>
            <person name="Hsiao Y.-Y."/>
            <person name="Qi Y."/>
            <person name="Fu T."/>
            <person name="Tang G."/>
            <person name="Zhang D."/>
            <person name="Sun W.-H."/>
            <person name="Liu D.-K."/>
            <person name="Li Y."/>
            <person name="Chen G.-Z."/>
            <person name="Liu X.-D."/>
            <person name="Liao X.-Y."/>
            <person name="Jiang Y.-T."/>
            <person name="Yu X."/>
            <person name="Hao Y."/>
            <person name="Huang J."/>
            <person name="Zhao X.-W."/>
            <person name="Ke S."/>
            <person name="Chen Y.-Y."/>
            <person name="Wu W.-L."/>
            <person name="Hsu J.-L."/>
            <person name="Lin Y.-F."/>
            <person name="Huang M.-D."/>
            <person name="Li C.-Y."/>
            <person name="Huang L."/>
            <person name="Wang Z.-W."/>
            <person name="Zhao X."/>
            <person name="Zhong W.-Y."/>
            <person name="Peng D.-H."/>
            <person name="Ahmad S."/>
            <person name="Lan S."/>
            <person name="Zhang J.-S."/>
            <person name="Tsai W.-C."/>
            <person name="Van De Peer Y."/>
            <person name="Liu Z.-J."/>
        </authorList>
    </citation>
    <scope>NUCLEOTIDE SEQUENCE</scope>
    <source>
        <strain evidence="12">CP</strain>
        <tissue evidence="12">Leaves</tissue>
    </source>
</reference>
<comment type="similarity">
    <text evidence="2">Belongs to the SAM50/omp85 family.</text>
</comment>
<evidence type="ECO:0000313" key="12">
    <source>
        <dbReference type="EMBL" id="KAK1320887.1"/>
    </source>
</evidence>
<dbReference type="PANTHER" id="PTHR12815">
    <property type="entry name" value="SORTING AND ASSEMBLY MACHINERY SAMM50 PROTEIN FAMILY MEMBER"/>
    <property type="match status" value="1"/>
</dbReference>
<sequence length="526" mass="58889">MATPSPLEEESPKTLTSEGPESEEFEEEIDEEVDEEDDEEEDLEEAVVGEEAVRRSGRLGDLVRRMERERVSVRVHDVVVKGNTKTRDSLIEAEVERLFRDVSTLQELLAASSAAADRLRRLDVFDGVTVKLEAGPPELPGNTANVVIEVVEMKNPFTGDIGIFSKPEARTWSLEGSLKLKNTFGYGDIWDASLRYGWDQTSDISFGVSLPRFKSLSTPLMARVGLVSQDWLKFSSYKEQLLGFSVGLLTTKYHDLAYNLTWRTLTDPSSMSSKSIRRQLGHSLLSSLKYTYKVDQRNSQLRPTRGYAYALTTQLGGLAPDSRSLRFIRQEIDLRCAIPLGFYKTALNLGIAAGCIMPWGRGFMDKPTPLPDRFFIGGYTSPVCSFGGPTTLLGFHSRGLGPSETRRFKPSENEPSEPTVRDFLGGDLAVTAFADLSFDLPLKLFRDNGIHGHVYASAGNLAKLSENELRSFSFRRFAESFRSSVGFGIIFPTKLFRMEINYCYILKKLDYDRARTGIQFSFSSPL</sequence>
<dbReference type="InterPro" id="IPR039910">
    <property type="entry name" value="D15-like"/>
</dbReference>
<dbReference type="FunFam" id="2.40.160.50:FF:000005">
    <property type="entry name" value="Outer membrane OMP85 family protein"/>
    <property type="match status" value="1"/>
</dbReference>
<proteinExistence type="inferred from homology"/>
<evidence type="ECO:0000256" key="1">
    <source>
        <dbReference type="ARBA" id="ARBA00004374"/>
    </source>
</evidence>
<evidence type="ECO:0000313" key="13">
    <source>
        <dbReference type="Proteomes" id="UP001180020"/>
    </source>
</evidence>
<dbReference type="InterPro" id="IPR010827">
    <property type="entry name" value="BamA/TamA_POTRA"/>
</dbReference>
<comment type="caution">
    <text evidence="12">The sequence shown here is derived from an EMBL/GenBank/DDBJ whole genome shotgun (WGS) entry which is preliminary data.</text>
</comment>
<dbReference type="Gene3D" id="3.10.20.310">
    <property type="entry name" value="membrane protein fhac"/>
    <property type="match status" value="1"/>
</dbReference>
<keyword evidence="5" id="KW-0934">Plastid</keyword>
<feature type="domain" description="Bacterial surface antigen (D15)" evidence="9">
    <location>
        <begin position="182"/>
        <end position="523"/>
    </location>
</feature>
<name>A0AAV9F8F0_ACOCL</name>
<evidence type="ECO:0000256" key="8">
    <source>
        <dbReference type="SAM" id="MobiDB-lite"/>
    </source>
</evidence>
<dbReference type="GO" id="GO:0005741">
    <property type="term" value="C:mitochondrial outer membrane"/>
    <property type="evidence" value="ECO:0007669"/>
    <property type="project" value="UniProtKB-SubCell"/>
</dbReference>
<evidence type="ECO:0008006" key="14">
    <source>
        <dbReference type="Google" id="ProtNLM"/>
    </source>
</evidence>
<dbReference type="Pfam" id="PF01103">
    <property type="entry name" value="Omp85"/>
    <property type="match status" value="1"/>
</dbReference>
<dbReference type="Pfam" id="PF07244">
    <property type="entry name" value="POTRA"/>
    <property type="match status" value="1"/>
</dbReference>
<keyword evidence="3" id="KW-1134">Transmembrane beta strand</keyword>
<dbReference type="GO" id="GO:0009707">
    <property type="term" value="C:chloroplast outer membrane"/>
    <property type="evidence" value="ECO:0007669"/>
    <property type="project" value="UniProtKB-SubCell"/>
</dbReference>
<feature type="domain" description="POTRA" evidence="10">
    <location>
        <begin position="73"/>
        <end position="152"/>
    </location>
</feature>
<keyword evidence="6" id="KW-0472">Membrane</keyword>
<evidence type="ECO:0000256" key="7">
    <source>
        <dbReference type="ARBA" id="ARBA00024013"/>
    </source>
</evidence>
<keyword evidence="13" id="KW-1185">Reference proteome</keyword>
<evidence type="ECO:0000256" key="4">
    <source>
        <dbReference type="ARBA" id="ARBA00022692"/>
    </source>
</evidence>
<feature type="region of interest" description="Disordered" evidence="8">
    <location>
        <begin position="1"/>
        <end position="51"/>
    </location>
</feature>
<evidence type="ECO:0000256" key="3">
    <source>
        <dbReference type="ARBA" id="ARBA00022452"/>
    </source>
</evidence>
<keyword evidence="5" id="KW-1002">Plastid outer membrane</keyword>
<feature type="compositionally biased region" description="Acidic residues" evidence="8">
    <location>
        <begin position="20"/>
        <end position="48"/>
    </location>
</feature>
<dbReference type="EMBL" id="JAUJYO010000003">
    <property type="protein sequence ID" value="KAK1320886.1"/>
    <property type="molecule type" value="Genomic_DNA"/>
</dbReference>
<dbReference type="Proteomes" id="UP001180020">
    <property type="component" value="Unassembled WGS sequence"/>
</dbReference>
<accession>A0AAV9F8F0</accession>
<protein>
    <recommendedName>
        <fullName evidence="14">Bacterial surface antigen (D15) domain-containing protein</fullName>
    </recommendedName>
</protein>
<dbReference type="FunFam" id="3.10.20.310:FF:000016">
    <property type="entry name" value="Outer membrane OMP85 family protein"/>
    <property type="match status" value="1"/>
</dbReference>
<dbReference type="InterPro" id="IPR000184">
    <property type="entry name" value="Bac_surfAg_D15"/>
</dbReference>
<evidence type="ECO:0000313" key="11">
    <source>
        <dbReference type="EMBL" id="KAK1320886.1"/>
    </source>
</evidence>
<evidence type="ECO:0000256" key="5">
    <source>
        <dbReference type="ARBA" id="ARBA00022805"/>
    </source>
</evidence>
<reference evidence="12" key="1">
    <citation type="journal article" date="2023" name="Nat. Commun.">
        <title>Diploid and tetraploid genomes of Acorus and the evolution of monocots.</title>
        <authorList>
            <person name="Ma L."/>
            <person name="Liu K.W."/>
            <person name="Li Z."/>
            <person name="Hsiao Y.Y."/>
            <person name="Qi Y."/>
            <person name="Fu T."/>
            <person name="Tang G.D."/>
            <person name="Zhang D."/>
            <person name="Sun W.H."/>
            <person name="Liu D.K."/>
            <person name="Li Y."/>
            <person name="Chen G.Z."/>
            <person name="Liu X.D."/>
            <person name="Liao X.Y."/>
            <person name="Jiang Y.T."/>
            <person name="Yu X."/>
            <person name="Hao Y."/>
            <person name="Huang J."/>
            <person name="Zhao X.W."/>
            <person name="Ke S."/>
            <person name="Chen Y.Y."/>
            <person name="Wu W.L."/>
            <person name="Hsu J.L."/>
            <person name="Lin Y.F."/>
            <person name="Huang M.D."/>
            <person name="Li C.Y."/>
            <person name="Huang L."/>
            <person name="Wang Z.W."/>
            <person name="Zhao X."/>
            <person name="Zhong W.Y."/>
            <person name="Peng D.H."/>
            <person name="Ahmad S."/>
            <person name="Lan S."/>
            <person name="Zhang J.S."/>
            <person name="Tsai W.C."/>
            <person name="Van de Peer Y."/>
            <person name="Liu Z.J."/>
        </authorList>
    </citation>
    <scope>NUCLEOTIDE SEQUENCE</scope>
    <source>
        <strain evidence="12">CP</strain>
    </source>
</reference>